<keyword evidence="1" id="KW-0472">Membrane</keyword>
<keyword evidence="3" id="KW-1185">Reference proteome</keyword>
<accession>A0ABR6GPP6</accession>
<organism evidence="2 3">
    <name type="scientific">Roseateles terrae</name>
    <dbReference type="NCBI Taxonomy" id="431060"/>
    <lineage>
        <taxon>Bacteria</taxon>
        <taxon>Pseudomonadati</taxon>
        <taxon>Pseudomonadota</taxon>
        <taxon>Betaproteobacteria</taxon>
        <taxon>Burkholderiales</taxon>
        <taxon>Sphaerotilaceae</taxon>
        <taxon>Roseateles</taxon>
    </lineage>
</organism>
<keyword evidence="1" id="KW-1133">Transmembrane helix</keyword>
<sequence length="169" mass="18880">MLAEKPAWIIRRISPDPVLDRRPTYVLKTTLISVATALTVVHVVGFVWLEWLEWPPGASSADRHNGVWTWLSAVVWGPIGESLFLYLACAFAFINARERPVAASVVIGIVAGLLHGIFAPLWFFGPAVSFGIWSFAWFRWRTVHPPRGFLILLVPHMLQNLLAMVLVAA</sequence>
<keyword evidence="1" id="KW-0812">Transmembrane</keyword>
<dbReference type="EMBL" id="JACHXO010000001">
    <property type="protein sequence ID" value="MBB3193153.1"/>
    <property type="molecule type" value="Genomic_DNA"/>
</dbReference>
<protein>
    <recommendedName>
        <fullName evidence="4">CPBP family intramembrane metalloprotease</fullName>
    </recommendedName>
</protein>
<dbReference type="Proteomes" id="UP000574369">
    <property type="component" value="Unassembled WGS sequence"/>
</dbReference>
<evidence type="ECO:0000313" key="3">
    <source>
        <dbReference type="Proteomes" id="UP000574369"/>
    </source>
</evidence>
<feature type="transmembrane region" description="Helical" evidence="1">
    <location>
        <begin position="69"/>
        <end position="94"/>
    </location>
</feature>
<feature type="transmembrane region" description="Helical" evidence="1">
    <location>
        <begin position="148"/>
        <end position="168"/>
    </location>
</feature>
<evidence type="ECO:0000256" key="1">
    <source>
        <dbReference type="SAM" id="Phobius"/>
    </source>
</evidence>
<name>A0ABR6GPP6_9BURK</name>
<gene>
    <name evidence="2" type="ORF">FHS28_000518</name>
</gene>
<comment type="caution">
    <text evidence="2">The sequence shown here is derived from an EMBL/GenBank/DDBJ whole genome shotgun (WGS) entry which is preliminary data.</text>
</comment>
<evidence type="ECO:0008006" key="4">
    <source>
        <dbReference type="Google" id="ProtNLM"/>
    </source>
</evidence>
<proteinExistence type="predicted"/>
<reference evidence="2 3" key="1">
    <citation type="submission" date="2020-08" db="EMBL/GenBank/DDBJ databases">
        <title>Genomic Encyclopedia of Type Strains, Phase III (KMG-III): the genomes of soil and plant-associated and newly described type strains.</title>
        <authorList>
            <person name="Whitman W."/>
        </authorList>
    </citation>
    <scope>NUCLEOTIDE SEQUENCE [LARGE SCALE GENOMIC DNA]</scope>
    <source>
        <strain evidence="2 3">CECT 7247</strain>
    </source>
</reference>
<evidence type="ECO:0000313" key="2">
    <source>
        <dbReference type="EMBL" id="MBB3193153.1"/>
    </source>
</evidence>
<feature type="transmembrane region" description="Helical" evidence="1">
    <location>
        <begin position="31"/>
        <end position="49"/>
    </location>
</feature>
<dbReference type="RefSeq" id="WP_088449222.1">
    <property type="nucleotide sequence ID" value="NZ_JACHXO010000001.1"/>
</dbReference>
<feature type="transmembrane region" description="Helical" evidence="1">
    <location>
        <begin position="101"/>
        <end position="128"/>
    </location>
</feature>